<dbReference type="EMBL" id="DYXT01000039">
    <property type="protein sequence ID" value="HJE39604.1"/>
    <property type="molecule type" value="Genomic_DNA"/>
</dbReference>
<evidence type="ECO:0000313" key="2">
    <source>
        <dbReference type="Proteomes" id="UP000711407"/>
    </source>
</evidence>
<dbReference type="AlphaFoldDB" id="A0A4V1LAA3"/>
<protein>
    <submittedName>
        <fullName evidence="1">Uncharacterized protein</fullName>
    </submittedName>
</protein>
<reference evidence="1" key="1">
    <citation type="journal article" date="2021" name="PeerJ">
        <title>Extensive microbial diversity within the chicken gut microbiome revealed by metagenomics and culture.</title>
        <authorList>
            <person name="Gilroy R."/>
            <person name="Ravi A."/>
            <person name="Getino M."/>
            <person name="Pursley I."/>
            <person name="Horton D.L."/>
            <person name="Alikhan N.F."/>
            <person name="Baker D."/>
            <person name="Gharbi K."/>
            <person name="Hall N."/>
            <person name="Watson M."/>
            <person name="Adriaenssens E.M."/>
            <person name="Foster-Nyarko E."/>
            <person name="Jarju S."/>
            <person name="Secka A."/>
            <person name="Antonio M."/>
            <person name="Oren A."/>
            <person name="Chaudhuri R.R."/>
            <person name="La Ragione R."/>
            <person name="Hildebrand F."/>
            <person name="Pallen M.J."/>
        </authorList>
    </citation>
    <scope>NUCLEOTIDE SEQUENCE</scope>
    <source>
        <strain evidence="1">4100</strain>
    </source>
</reference>
<accession>A0A4V1LAA3</accession>
<comment type="caution">
    <text evidence="1">The sequence shown here is derived from an EMBL/GenBank/DDBJ whole genome shotgun (WGS) entry which is preliminary data.</text>
</comment>
<organism evidence="1 2">
    <name type="scientific">Candidatus Amulumruptor caecigallinarius</name>
    <dbReference type="NCBI Taxonomy" id="2109911"/>
    <lineage>
        <taxon>Bacteria</taxon>
        <taxon>Pseudomonadati</taxon>
        <taxon>Bacteroidota</taxon>
        <taxon>Bacteroidia</taxon>
        <taxon>Bacteroidales</taxon>
        <taxon>Muribaculaceae</taxon>
        <taxon>Candidatus Amulumruptor</taxon>
    </lineage>
</organism>
<dbReference type="Proteomes" id="UP000711407">
    <property type="component" value="Unassembled WGS sequence"/>
</dbReference>
<reference evidence="1" key="2">
    <citation type="submission" date="2021-09" db="EMBL/GenBank/DDBJ databases">
        <authorList>
            <person name="Gilroy R."/>
        </authorList>
    </citation>
    <scope>NUCLEOTIDE SEQUENCE</scope>
    <source>
        <strain evidence="1">4100</strain>
    </source>
</reference>
<sequence length="178" mass="20499">MNDRSNNTATLSVKELEELCRLYLDCRLTRLQERELHYVLLHTEASTELIDEVRGMMDFALRLSEVAEKPAAASVAVRTRWWQRWSVANIAVSLLVLVASAATLTYFSASDSQTDITYLVYVDGAKVDDRAEAEAIIRADIDKANEMLARAAEVQEAQQLRMDEMQRFYDKYQKYMQY</sequence>
<gene>
    <name evidence="1" type="ORF">K8V47_07615</name>
</gene>
<name>A0A4V1LAA3_9BACT</name>
<evidence type="ECO:0000313" key="1">
    <source>
        <dbReference type="EMBL" id="HJE39604.1"/>
    </source>
</evidence>
<proteinExistence type="predicted"/>